<reference evidence="1 2" key="1">
    <citation type="submission" date="2016-03" db="EMBL/GenBank/DDBJ databases">
        <title>Comparative genomics of the ectomycorrhizal sister species Rhizopogon vinicolor and Rhizopogon vesiculosus (Basidiomycota: Boletales) reveals a divergence of the mating type B locus.</title>
        <authorList>
            <person name="Mujic A.B."/>
            <person name="Kuo A."/>
            <person name="Tritt A."/>
            <person name="Lipzen A."/>
            <person name="Chen C."/>
            <person name="Johnson J."/>
            <person name="Sharma A."/>
            <person name="Barry K."/>
            <person name="Grigoriev I.V."/>
            <person name="Spatafora J.W."/>
        </authorList>
    </citation>
    <scope>NUCLEOTIDE SEQUENCE [LARGE SCALE GENOMIC DNA]</scope>
    <source>
        <strain evidence="1 2">AM-OR11-056</strain>
    </source>
</reference>
<gene>
    <name evidence="1" type="ORF">AZE42_08528</name>
</gene>
<evidence type="ECO:0000313" key="1">
    <source>
        <dbReference type="EMBL" id="OJA10032.1"/>
    </source>
</evidence>
<name>A0A1J8Q9T1_9AGAM</name>
<dbReference type="AlphaFoldDB" id="A0A1J8Q9T1"/>
<dbReference type="EMBL" id="LVVM01005649">
    <property type="protein sequence ID" value="OJA10032.1"/>
    <property type="molecule type" value="Genomic_DNA"/>
</dbReference>
<comment type="caution">
    <text evidence="1">The sequence shown here is derived from an EMBL/GenBank/DDBJ whole genome shotgun (WGS) entry which is preliminary data.</text>
</comment>
<proteinExistence type="predicted"/>
<feature type="non-terminal residue" evidence="1">
    <location>
        <position position="29"/>
    </location>
</feature>
<sequence length="29" mass="3007">MASTSTRPAPAAKEIILPPVTILEDVGDN</sequence>
<keyword evidence="2" id="KW-1185">Reference proteome</keyword>
<evidence type="ECO:0000313" key="2">
    <source>
        <dbReference type="Proteomes" id="UP000183567"/>
    </source>
</evidence>
<dbReference type="Proteomes" id="UP000183567">
    <property type="component" value="Unassembled WGS sequence"/>
</dbReference>
<accession>A0A1J8Q9T1</accession>
<organism evidence="1 2">
    <name type="scientific">Rhizopogon vesiculosus</name>
    <dbReference type="NCBI Taxonomy" id="180088"/>
    <lineage>
        <taxon>Eukaryota</taxon>
        <taxon>Fungi</taxon>
        <taxon>Dikarya</taxon>
        <taxon>Basidiomycota</taxon>
        <taxon>Agaricomycotina</taxon>
        <taxon>Agaricomycetes</taxon>
        <taxon>Agaricomycetidae</taxon>
        <taxon>Boletales</taxon>
        <taxon>Suillineae</taxon>
        <taxon>Rhizopogonaceae</taxon>
        <taxon>Rhizopogon</taxon>
    </lineage>
</organism>
<protein>
    <submittedName>
        <fullName evidence="1">Uncharacterized protein</fullName>
    </submittedName>
</protein>